<dbReference type="InterPro" id="IPR004360">
    <property type="entry name" value="Glyas_Fos-R_dOase_dom"/>
</dbReference>
<dbReference type="Proteomes" id="UP000265631">
    <property type="component" value="Unassembled WGS sequence"/>
</dbReference>
<dbReference type="InterPro" id="IPR037523">
    <property type="entry name" value="VOC_core"/>
</dbReference>
<reference evidence="2 3" key="1">
    <citation type="journal article" date="2018" name="PLoS Pathog.">
        <title>Evolution of structural diversity of trichothecenes, a family of toxins produced by plant pathogenic and entomopathogenic fungi.</title>
        <authorList>
            <person name="Proctor R.H."/>
            <person name="McCormick S.P."/>
            <person name="Kim H.S."/>
            <person name="Cardoza R.E."/>
            <person name="Stanley A.M."/>
            <person name="Lindo L."/>
            <person name="Kelly A."/>
            <person name="Brown D.W."/>
            <person name="Lee T."/>
            <person name="Vaughan M.M."/>
            <person name="Alexander N.J."/>
            <person name="Busman M."/>
            <person name="Gutierrez S."/>
        </authorList>
    </citation>
    <scope>NUCLEOTIDE SEQUENCE [LARGE SCALE GENOMIC DNA]</scope>
    <source>
        <strain evidence="2 3">NRRL 13405</strain>
    </source>
</reference>
<dbReference type="Pfam" id="PF00903">
    <property type="entry name" value="Glyoxalase"/>
    <property type="match status" value="1"/>
</dbReference>
<dbReference type="InterPro" id="IPR029068">
    <property type="entry name" value="Glyas_Bleomycin-R_OHBP_Dase"/>
</dbReference>
<evidence type="ECO:0000313" key="3">
    <source>
        <dbReference type="Proteomes" id="UP000265631"/>
    </source>
</evidence>
<dbReference type="SUPFAM" id="SSF54593">
    <property type="entry name" value="Glyoxalase/Bleomycin resistance protein/Dihydroxybiphenyl dioxygenase"/>
    <property type="match status" value="1"/>
</dbReference>
<feature type="domain" description="VOC" evidence="1">
    <location>
        <begin position="8"/>
        <end position="131"/>
    </location>
</feature>
<dbReference type="Gene3D" id="3.10.180.10">
    <property type="entry name" value="2,3-Dihydroxybiphenyl 1,2-Dioxygenase, domain 1"/>
    <property type="match status" value="1"/>
</dbReference>
<evidence type="ECO:0000259" key="1">
    <source>
        <dbReference type="PROSITE" id="PS51819"/>
    </source>
</evidence>
<proteinExistence type="predicted"/>
<dbReference type="AlphaFoldDB" id="A0A395N5K7"/>
<dbReference type="EMBL" id="PXXK01000010">
    <property type="protein sequence ID" value="RFN55073.1"/>
    <property type="molecule type" value="Genomic_DNA"/>
</dbReference>
<name>A0A395N5K7_9HYPO</name>
<protein>
    <recommendedName>
        <fullName evidence="1">VOC domain-containing protein</fullName>
    </recommendedName>
</protein>
<dbReference type="PROSITE" id="PS51819">
    <property type="entry name" value="VOC"/>
    <property type="match status" value="1"/>
</dbReference>
<keyword evidence="3" id="KW-1185">Reference proteome</keyword>
<gene>
    <name evidence="2" type="ORF">FIE12Z_585</name>
</gene>
<sequence length="372" mass="42561">MAAPITSAWKIIPTFESQSIEKTIEFYVDFLGFELGGVKPEGLHPSQYTFCSIFAGDKAAANIYFFKPKDGLVRPGSAYIALGTDQLDMLYNAIKVQRSEVIVEDVQDQPWGYRQFAIKDADENTLTFFKFLEGGNPGEEHRNAASPTTPLHHNHYRTIIMDTGVVEVAFIQLQAQYNAQELQDIIKRSRQIQAQWIRQRQPKLLEGKPYDYTTDAWIGEDQPPYLFLTAPWESVDGHNEWIQSQENISVMQELKEFIRQDEGAVDLCHLTPAGENNDFRGDILARGPIKVWKISVKPEEKAKLKEEYRAIETRSSTEPNQRMWAGWKIENENTEDMVILASSSFEEVVESGIAVRFDEAKVSRFEHKPLLH</sequence>
<organism evidence="2 3">
    <name type="scientific">Fusarium flagelliforme</name>
    <dbReference type="NCBI Taxonomy" id="2675880"/>
    <lineage>
        <taxon>Eukaryota</taxon>
        <taxon>Fungi</taxon>
        <taxon>Dikarya</taxon>
        <taxon>Ascomycota</taxon>
        <taxon>Pezizomycotina</taxon>
        <taxon>Sordariomycetes</taxon>
        <taxon>Hypocreomycetidae</taxon>
        <taxon>Hypocreales</taxon>
        <taxon>Nectriaceae</taxon>
        <taxon>Fusarium</taxon>
        <taxon>Fusarium incarnatum-equiseti species complex</taxon>
    </lineage>
</organism>
<accession>A0A395N5K7</accession>
<evidence type="ECO:0000313" key="2">
    <source>
        <dbReference type="EMBL" id="RFN55073.1"/>
    </source>
</evidence>
<comment type="caution">
    <text evidence="2">The sequence shown here is derived from an EMBL/GenBank/DDBJ whole genome shotgun (WGS) entry which is preliminary data.</text>
</comment>